<evidence type="ECO:0000313" key="4">
    <source>
        <dbReference type="Proteomes" id="UP000320762"/>
    </source>
</evidence>
<gene>
    <name evidence="3" type="ORF">BD626DRAFT_566304</name>
</gene>
<organism evidence="3 4">
    <name type="scientific">Schizophyllum amplum</name>
    <dbReference type="NCBI Taxonomy" id="97359"/>
    <lineage>
        <taxon>Eukaryota</taxon>
        <taxon>Fungi</taxon>
        <taxon>Dikarya</taxon>
        <taxon>Basidiomycota</taxon>
        <taxon>Agaricomycotina</taxon>
        <taxon>Agaricomycetes</taxon>
        <taxon>Agaricomycetidae</taxon>
        <taxon>Agaricales</taxon>
        <taxon>Schizophyllaceae</taxon>
        <taxon>Schizophyllum</taxon>
    </lineage>
</organism>
<evidence type="ECO:0000256" key="1">
    <source>
        <dbReference type="SAM" id="MobiDB-lite"/>
    </source>
</evidence>
<name>A0A550CLL4_9AGAR</name>
<feature type="region of interest" description="Disordered" evidence="1">
    <location>
        <begin position="37"/>
        <end position="56"/>
    </location>
</feature>
<dbReference type="AlphaFoldDB" id="A0A550CLL4"/>
<keyword evidence="4" id="KW-1185">Reference proteome</keyword>
<dbReference type="EMBL" id="VDMD01000004">
    <property type="protein sequence ID" value="TRM65637.1"/>
    <property type="molecule type" value="Genomic_DNA"/>
</dbReference>
<keyword evidence="2" id="KW-0472">Membrane</keyword>
<evidence type="ECO:0000256" key="2">
    <source>
        <dbReference type="SAM" id="Phobius"/>
    </source>
</evidence>
<comment type="caution">
    <text evidence="3">The sequence shown here is derived from an EMBL/GenBank/DDBJ whole genome shotgun (WGS) entry which is preliminary data.</text>
</comment>
<evidence type="ECO:0000313" key="3">
    <source>
        <dbReference type="EMBL" id="TRM65637.1"/>
    </source>
</evidence>
<accession>A0A550CLL4</accession>
<protein>
    <submittedName>
        <fullName evidence="3">Uncharacterized protein</fullName>
    </submittedName>
</protein>
<keyword evidence="2" id="KW-0812">Transmembrane</keyword>
<sequence>MLSGIAYLYIVSFQLIAMSTAIASCVFVARAEVPEDNELGTSDHKGAPLASPQPESVWTCSEKSRETITV</sequence>
<dbReference type="Proteomes" id="UP000320762">
    <property type="component" value="Unassembled WGS sequence"/>
</dbReference>
<proteinExistence type="predicted"/>
<keyword evidence="2" id="KW-1133">Transmembrane helix</keyword>
<reference evidence="3 4" key="1">
    <citation type="journal article" date="2019" name="New Phytol.">
        <title>Comparative genomics reveals unique wood-decay strategies and fruiting body development in the Schizophyllaceae.</title>
        <authorList>
            <person name="Almasi E."/>
            <person name="Sahu N."/>
            <person name="Krizsan K."/>
            <person name="Balint B."/>
            <person name="Kovacs G.M."/>
            <person name="Kiss B."/>
            <person name="Cseklye J."/>
            <person name="Drula E."/>
            <person name="Henrissat B."/>
            <person name="Nagy I."/>
            <person name="Chovatia M."/>
            <person name="Adam C."/>
            <person name="LaButti K."/>
            <person name="Lipzen A."/>
            <person name="Riley R."/>
            <person name="Grigoriev I.V."/>
            <person name="Nagy L.G."/>
        </authorList>
    </citation>
    <scope>NUCLEOTIDE SEQUENCE [LARGE SCALE GENOMIC DNA]</scope>
    <source>
        <strain evidence="3 4">NL-1724</strain>
    </source>
</reference>
<feature type="transmembrane region" description="Helical" evidence="2">
    <location>
        <begin position="6"/>
        <end position="29"/>
    </location>
</feature>